<name>A0A8J3FSV1_9PSEU</name>
<feature type="active site" description="Proton donor/acceptor" evidence="1">
    <location>
        <position position="80"/>
    </location>
</feature>
<dbReference type="SUPFAM" id="SSF53254">
    <property type="entry name" value="Phosphoglycerate mutase-like"/>
    <property type="match status" value="1"/>
</dbReference>
<dbReference type="Pfam" id="PF00300">
    <property type="entry name" value="His_Phos_1"/>
    <property type="match status" value="1"/>
</dbReference>
<dbReference type="GO" id="GO:0070297">
    <property type="term" value="P:regulation of phosphorelay signal transduction system"/>
    <property type="evidence" value="ECO:0007669"/>
    <property type="project" value="TreeGrafter"/>
</dbReference>
<dbReference type="GO" id="GO:0101006">
    <property type="term" value="F:protein histidine phosphatase activity"/>
    <property type="evidence" value="ECO:0007669"/>
    <property type="project" value="TreeGrafter"/>
</dbReference>
<dbReference type="PANTHER" id="PTHR48100:SF15">
    <property type="entry name" value="SEDOHEPTULOSE 1,7-BISPHOSPHATASE"/>
    <property type="match status" value="1"/>
</dbReference>
<evidence type="ECO:0000256" key="2">
    <source>
        <dbReference type="PIRSR" id="PIRSR613078-2"/>
    </source>
</evidence>
<dbReference type="AlphaFoldDB" id="A0A8J3FSV1"/>
<dbReference type="EMBL" id="BMMK01000001">
    <property type="protein sequence ID" value="GGM32669.1"/>
    <property type="molecule type" value="Genomic_DNA"/>
</dbReference>
<keyword evidence="4" id="KW-1185">Reference proteome</keyword>
<reference evidence="3" key="1">
    <citation type="journal article" date="2014" name="Int. J. Syst. Evol. Microbiol.">
        <title>Complete genome sequence of Corynebacterium casei LMG S-19264T (=DSM 44701T), isolated from a smear-ripened cheese.</title>
        <authorList>
            <consortium name="US DOE Joint Genome Institute (JGI-PGF)"/>
            <person name="Walter F."/>
            <person name="Albersmeier A."/>
            <person name="Kalinowski J."/>
            <person name="Ruckert C."/>
        </authorList>
    </citation>
    <scope>NUCLEOTIDE SEQUENCE</scope>
    <source>
        <strain evidence="3">CGMCC 4.5737</strain>
    </source>
</reference>
<sequence length="194" mass="21068">MYVVRHGETEWSAAGKHTSYSDIPLTPNGEQAARFAGEVLARLRGTDEPPSLVLSSPRQRAVRTAQLAGLRPEVTEHLAEWNYGEYEGVTTTEIRRTVPDWNVWTHGSLGGESVAEVGARADAVLARAREALSDGDVVLAGHGHFGRVLAARWVDLPVAAGAHLGLAPASWTVLGYERENPQLIHVNVPPWSLR</sequence>
<dbReference type="InterPro" id="IPR050275">
    <property type="entry name" value="PGM_Phosphatase"/>
</dbReference>
<dbReference type="InterPro" id="IPR013078">
    <property type="entry name" value="His_Pase_superF_clade-1"/>
</dbReference>
<accession>A0A8J3FSV1</accession>
<evidence type="ECO:0000313" key="3">
    <source>
        <dbReference type="EMBL" id="GGM32669.1"/>
    </source>
</evidence>
<dbReference type="SMART" id="SM00855">
    <property type="entry name" value="PGAM"/>
    <property type="match status" value="1"/>
</dbReference>
<protein>
    <submittedName>
        <fullName evidence="3">Phosphoglycerate mutase</fullName>
    </submittedName>
</protein>
<dbReference type="Proteomes" id="UP000637578">
    <property type="component" value="Unassembled WGS sequence"/>
</dbReference>
<comment type="caution">
    <text evidence="3">The sequence shown here is derived from an EMBL/GenBank/DDBJ whole genome shotgun (WGS) entry which is preliminary data.</text>
</comment>
<dbReference type="CDD" id="cd07067">
    <property type="entry name" value="HP_PGM_like"/>
    <property type="match status" value="1"/>
</dbReference>
<feature type="active site" description="Tele-phosphohistidine intermediate" evidence="1">
    <location>
        <position position="6"/>
    </location>
</feature>
<gene>
    <name evidence="3" type="primary">gpm</name>
    <name evidence="3" type="ORF">GCM10012275_00080</name>
</gene>
<dbReference type="InterPro" id="IPR029033">
    <property type="entry name" value="His_PPase_superfam"/>
</dbReference>
<feature type="binding site" evidence="2">
    <location>
        <begin position="80"/>
        <end position="83"/>
    </location>
    <ligand>
        <name>substrate</name>
    </ligand>
</feature>
<organism evidence="3 4">
    <name type="scientific">Longimycelium tulufanense</name>
    <dbReference type="NCBI Taxonomy" id="907463"/>
    <lineage>
        <taxon>Bacteria</taxon>
        <taxon>Bacillati</taxon>
        <taxon>Actinomycetota</taxon>
        <taxon>Actinomycetes</taxon>
        <taxon>Pseudonocardiales</taxon>
        <taxon>Pseudonocardiaceae</taxon>
        <taxon>Longimycelium</taxon>
    </lineage>
</organism>
<proteinExistence type="predicted"/>
<reference evidence="3" key="2">
    <citation type="submission" date="2020-09" db="EMBL/GenBank/DDBJ databases">
        <authorList>
            <person name="Sun Q."/>
            <person name="Zhou Y."/>
        </authorList>
    </citation>
    <scope>NUCLEOTIDE SEQUENCE</scope>
    <source>
        <strain evidence="3">CGMCC 4.5737</strain>
    </source>
</reference>
<dbReference type="PANTHER" id="PTHR48100">
    <property type="entry name" value="BROAD-SPECIFICITY PHOSPHATASE YOR283W-RELATED"/>
    <property type="match status" value="1"/>
</dbReference>
<evidence type="ECO:0000313" key="4">
    <source>
        <dbReference type="Proteomes" id="UP000637578"/>
    </source>
</evidence>
<evidence type="ECO:0000256" key="1">
    <source>
        <dbReference type="PIRSR" id="PIRSR613078-1"/>
    </source>
</evidence>
<dbReference type="Gene3D" id="3.40.50.1240">
    <property type="entry name" value="Phosphoglycerate mutase-like"/>
    <property type="match status" value="1"/>
</dbReference>
<feature type="binding site" evidence="2">
    <location>
        <position position="60"/>
    </location>
    <ligand>
        <name>substrate</name>
    </ligand>
</feature>